<keyword evidence="6" id="KW-1185">Reference proteome</keyword>
<dbReference type="InterPro" id="IPR005632">
    <property type="entry name" value="Chaperone_Skp"/>
</dbReference>
<organism evidence="5 6">
    <name type="scientific">Geoanaerobacter pelophilus</name>
    <dbReference type="NCBI Taxonomy" id="60036"/>
    <lineage>
        <taxon>Bacteria</taxon>
        <taxon>Pseudomonadati</taxon>
        <taxon>Thermodesulfobacteriota</taxon>
        <taxon>Desulfuromonadia</taxon>
        <taxon>Geobacterales</taxon>
        <taxon>Geobacteraceae</taxon>
        <taxon>Geoanaerobacter</taxon>
    </lineage>
</organism>
<evidence type="ECO:0000256" key="2">
    <source>
        <dbReference type="ARBA" id="ARBA00022729"/>
    </source>
</evidence>
<dbReference type="EMBL" id="JAHCVJ010000009">
    <property type="protein sequence ID" value="MBT0666157.1"/>
    <property type="molecule type" value="Genomic_DNA"/>
</dbReference>
<keyword evidence="2 4" id="KW-0732">Signal</keyword>
<evidence type="ECO:0000256" key="3">
    <source>
        <dbReference type="SAM" id="Coils"/>
    </source>
</evidence>
<dbReference type="Gene3D" id="3.30.910.20">
    <property type="entry name" value="Skp domain"/>
    <property type="match status" value="1"/>
</dbReference>
<dbReference type="SMART" id="SM00935">
    <property type="entry name" value="OmpH"/>
    <property type="match status" value="1"/>
</dbReference>
<comment type="caution">
    <text evidence="5">The sequence shown here is derived from an EMBL/GenBank/DDBJ whole genome shotgun (WGS) entry which is preliminary data.</text>
</comment>
<reference evidence="5 6" key="1">
    <citation type="submission" date="2021-05" db="EMBL/GenBank/DDBJ databases">
        <title>The draft genome of Geobacter pelophilus DSM 12255.</title>
        <authorList>
            <person name="Xu Z."/>
            <person name="Masuda Y."/>
            <person name="Itoh H."/>
            <person name="Senoo K."/>
        </authorList>
    </citation>
    <scope>NUCLEOTIDE SEQUENCE [LARGE SCALE GENOMIC DNA]</scope>
    <source>
        <strain evidence="5 6">DSM 12255</strain>
    </source>
</reference>
<dbReference type="Pfam" id="PF03938">
    <property type="entry name" value="OmpH"/>
    <property type="match status" value="1"/>
</dbReference>
<dbReference type="RefSeq" id="WP_214172929.1">
    <property type="nucleotide sequence ID" value="NZ_JAHCVJ010000009.1"/>
</dbReference>
<dbReference type="Proteomes" id="UP000811899">
    <property type="component" value="Unassembled WGS sequence"/>
</dbReference>
<feature type="signal peptide" evidence="4">
    <location>
        <begin position="1"/>
        <end position="20"/>
    </location>
</feature>
<evidence type="ECO:0000313" key="6">
    <source>
        <dbReference type="Proteomes" id="UP000811899"/>
    </source>
</evidence>
<protein>
    <submittedName>
        <fullName evidence="5">OmpH family outer membrane protein</fullName>
    </submittedName>
</protein>
<dbReference type="GO" id="GO:0050821">
    <property type="term" value="P:protein stabilization"/>
    <property type="evidence" value="ECO:0007669"/>
    <property type="project" value="TreeGrafter"/>
</dbReference>
<evidence type="ECO:0000256" key="1">
    <source>
        <dbReference type="ARBA" id="ARBA00009091"/>
    </source>
</evidence>
<dbReference type="GO" id="GO:0051082">
    <property type="term" value="F:unfolded protein binding"/>
    <property type="evidence" value="ECO:0007669"/>
    <property type="project" value="InterPro"/>
</dbReference>
<feature type="coiled-coil region" evidence="3">
    <location>
        <begin position="45"/>
        <end position="116"/>
    </location>
</feature>
<feature type="chain" id="PRO_5043341247" evidence="4">
    <location>
        <begin position="21"/>
        <end position="174"/>
    </location>
</feature>
<keyword evidence="3" id="KW-0175">Coiled coil</keyword>
<name>A0AAW4LE25_9BACT</name>
<comment type="similarity">
    <text evidence="1">Belongs to the Skp family.</text>
</comment>
<dbReference type="AlphaFoldDB" id="A0AAW4LE25"/>
<dbReference type="PANTHER" id="PTHR35089">
    <property type="entry name" value="CHAPERONE PROTEIN SKP"/>
    <property type="match status" value="1"/>
</dbReference>
<accession>A0AAW4LE25</accession>
<dbReference type="SUPFAM" id="SSF111384">
    <property type="entry name" value="OmpH-like"/>
    <property type="match status" value="1"/>
</dbReference>
<gene>
    <name evidence="5" type="ORF">KI809_17740</name>
</gene>
<evidence type="ECO:0000256" key="4">
    <source>
        <dbReference type="SAM" id="SignalP"/>
    </source>
</evidence>
<dbReference type="PANTHER" id="PTHR35089:SF1">
    <property type="entry name" value="CHAPERONE PROTEIN SKP"/>
    <property type="match status" value="1"/>
</dbReference>
<dbReference type="InterPro" id="IPR024930">
    <property type="entry name" value="Skp_dom_sf"/>
</dbReference>
<dbReference type="GO" id="GO:0005829">
    <property type="term" value="C:cytosol"/>
    <property type="evidence" value="ECO:0007669"/>
    <property type="project" value="TreeGrafter"/>
</dbReference>
<proteinExistence type="inferred from homology"/>
<sequence>MKRIITATLLMLACAAPAMAASTPKIGVVDLQRAVSECSAGIEARADLLKKTEKYNAELKALLSDFEKTKAEAEKDAAKLTADERAEREIQLQKKSRDFQNRQREAQEEIKLLEADHLKRITSRLGSIMAKVGDEGNYTAILDRSVGLFYFGKDADITAQVVQRANEEHSSNKK</sequence>
<evidence type="ECO:0000313" key="5">
    <source>
        <dbReference type="EMBL" id="MBT0666157.1"/>
    </source>
</evidence>